<evidence type="ECO:0000313" key="6">
    <source>
        <dbReference type="EMBL" id="KAK4385899.1"/>
    </source>
</evidence>
<keyword evidence="2 4" id="KW-0863">Zinc-finger</keyword>
<evidence type="ECO:0000256" key="4">
    <source>
        <dbReference type="PROSITE-ProRule" id="PRU00325"/>
    </source>
</evidence>
<keyword evidence="7" id="KW-1185">Reference proteome</keyword>
<dbReference type="Pfam" id="PF04434">
    <property type="entry name" value="SWIM"/>
    <property type="match status" value="1"/>
</dbReference>
<evidence type="ECO:0000256" key="1">
    <source>
        <dbReference type="ARBA" id="ARBA00022723"/>
    </source>
</evidence>
<evidence type="ECO:0000313" key="7">
    <source>
        <dbReference type="Proteomes" id="UP001289374"/>
    </source>
</evidence>
<dbReference type="PANTHER" id="PTHR31973:SF187">
    <property type="entry name" value="MUTATOR TRANSPOSASE MUDRA PROTEIN"/>
    <property type="match status" value="1"/>
</dbReference>
<dbReference type="PROSITE" id="PS50966">
    <property type="entry name" value="ZF_SWIM"/>
    <property type="match status" value="1"/>
</dbReference>
<keyword evidence="3" id="KW-0862">Zinc</keyword>
<organism evidence="6 7">
    <name type="scientific">Sesamum angolense</name>
    <dbReference type="NCBI Taxonomy" id="2727404"/>
    <lineage>
        <taxon>Eukaryota</taxon>
        <taxon>Viridiplantae</taxon>
        <taxon>Streptophyta</taxon>
        <taxon>Embryophyta</taxon>
        <taxon>Tracheophyta</taxon>
        <taxon>Spermatophyta</taxon>
        <taxon>Magnoliopsida</taxon>
        <taxon>eudicotyledons</taxon>
        <taxon>Gunneridae</taxon>
        <taxon>Pentapetalae</taxon>
        <taxon>asterids</taxon>
        <taxon>lamiids</taxon>
        <taxon>Lamiales</taxon>
        <taxon>Pedaliaceae</taxon>
        <taxon>Sesamum</taxon>
    </lineage>
</organism>
<name>A0AAE1W3F7_9LAMI</name>
<sequence>MTQELAFRHMLGNLNLKWDMHGGQNVVDINMETCSCRRWELTGIPCVHAVSAIVSCGRIPKDYVHNSYSIETFRKTYNFIINPLRGQTEWPETGGTSSTKL</sequence>
<evidence type="ECO:0000259" key="5">
    <source>
        <dbReference type="PROSITE" id="PS50966"/>
    </source>
</evidence>
<dbReference type="SMART" id="SM00575">
    <property type="entry name" value="ZnF_PMZ"/>
    <property type="match status" value="1"/>
</dbReference>
<feature type="domain" description="SWIM-type" evidence="5">
    <location>
        <begin position="25"/>
        <end position="57"/>
    </location>
</feature>
<proteinExistence type="predicted"/>
<accession>A0AAE1W3F7</accession>
<dbReference type="Proteomes" id="UP001289374">
    <property type="component" value="Unassembled WGS sequence"/>
</dbReference>
<evidence type="ECO:0000256" key="2">
    <source>
        <dbReference type="ARBA" id="ARBA00022771"/>
    </source>
</evidence>
<dbReference type="EMBL" id="JACGWL010000016">
    <property type="protein sequence ID" value="KAK4385899.1"/>
    <property type="molecule type" value="Genomic_DNA"/>
</dbReference>
<gene>
    <name evidence="6" type="ORF">Sango_2713900</name>
</gene>
<dbReference type="InterPro" id="IPR006564">
    <property type="entry name" value="Znf_PMZ"/>
</dbReference>
<keyword evidence="1" id="KW-0479">Metal-binding</keyword>
<dbReference type="InterPro" id="IPR007527">
    <property type="entry name" value="Znf_SWIM"/>
</dbReference>
<protein>
    <recommendedName>
        <fullName evidence="5">SWIM-type domain-containing protein</fullName>
    </recommendedName>
</protein>
<dbReference type="GO" id="GO:0008270">
    <property type="term" value="F:zinc ion binding"/>
    <property type="evidence" value="ECO:0007669"/>
    <property type="project" value="UniProtKB-KW"/>
</dbReference>
<dbReference type="PANTHER" id="PTHR31973">
    <property type="entry name" value="POLYPROTEIN, PUTATIVE-RELATED"/>
    <property type="match status" value="1"/>
</dbReference>
<evidence type="ECO:0000256" key="3">
    <source>
        <dbReference type="ARBA" id="ARBA00022833"/>
    </source>
</evidence>
<reference evidence="6" key="2">
    <citation type="journal article" date="2024" name="Plant">
        <title>Genomic evolution and insights into agronomic trait innovations of Sesamum species.</title>
        <authorList>
            <person name="Miao H."/>
            <person name="Wang L."/>
            <person name="Qu L."/>
            <person name="Liu H."/>
            <person name="Sun Y."/>
            <person name="Le M."/>
            <person name="Wang Q."/>
            <person name="Wei S."/>
            <person name="Zheng Y."/>
            <person name="Lin W."/>
            <person name="Duan Y."/>
            <person name="Cao H."/>
            <person name="Xiong S."/>
            <person name="Wang X."/>
            <person name="Wei L."/>
            <person name="Li C."/>
            <person name="Ma Q."/>
            <person name="Ju M."/>
            <person name="Zhao R."/>
            <person name="Li G."/>
            <person name="Mu C."/>
            <person name="Tian Q."/>
            <person name="Mei H."/>
            <person name="Zhang T."/>
            <person name="Gao T."/>
            <person name="Zhang H."/>
        </authorList>
    </citation>
    <scope>NUCLEOTIDE SEQUENCE</scope>
    <source>
        <strain evidence="6">K16</strain>
    </source>
</reference>
<dbReference type="AlphaFoldDB" id="A0AAE1W3F7"/>
<reference evidence="6" key="1">
    <citation type="submission" date="2020-06" db="EMBL/GenBank/DDBJ databases">
        <authorList>
            <person name="Li T."/>
            <person name="Hu X."/>
            <person name="Zhang T."/>
            <person name="Song X."/>
            <person name="Zhang H."/>
            <person name="Dai N."/>
            <person name="Sheng W."/>
            <person name="Hou X."/>
            <person name="Wei L."/>
        </authorList>
    </citation>
    <scope>NUCLEOTIDE SEQUENCE</scope>
    <source>
        <strain evidence="6">K16</strain>
        <tissue evidence="6">Leaf</tissue>
    </source>
</reference>
<comment type="caution">
    <text evidence="6">The sequence shown here is derived from an EMBL/GenBank/DDBJ whole genome shotgun (WGS) entry which is preliminary data.</text>
</comment>